<evidence type="ECO:0000313" key="3">
    <source>
        <dbReference type="Proteomes" id="UP001548713"/>
    </source>
</evidence>
<accession>A0ABV2CZV5</accession>
<proteinExistence type="predicted"/>
<keyword evidence="3" id="KW-1185">Reference proteome</keyword>
<evidence type="ECO:0000313" key="2">
    <source>
        <dbReference type="EMBL" id="MET1755141.1"/>
    </source>
</evidence>
<dbReference type="RefSeq" id="WP_353983619.1">
    <property type="nucleotide sequence ID" value="NZ_JBEWLY010000013.1"/>
</dbReference>
<comment type="caution">
    <text evidence="2">The sequence shown here is derived from an EMBL/GenBank/DDBJ whole genome shotgun (WGS) entry which is preliminary data.</text>
</comment>
<dbReference type="EMBL" id="JBEWLY010000013">
    <property type="protein sequence ID" value="MET1755141.1"/>
    <property type="molecule type" value="Genomic_DNA"/>
</dbReference>
<dbReference type="Proteomes" id="UP001548713">
    <property type="component" value="Unassembled WGS sequence"/>
</dbReference>
<sequence length="79" mass="8573">MLFIIKIGGNHDELWSALRGLRQPVFTKRAIQHSFGADTVKVSKRSRAAARAGTNSLAQGKRAASRVVSQKPVMRAEAA</sequence>
<feature type="region of interest" description="Disordered" evidence="1">
    <location>
        <begin position="50"/>
        <end position="79"/>
    </location>
</feature>
<organism evidence="2 3">
    <name type="scientific">Novosphingobium kalidii</name>
    <dbReference type="NCBI Taxonomy" id="3230299"/>
    <lineage>
        <taxon>Bacteria</taxon>
        <taxon>Pseudomonadati</taxon>
        <taxon>Pseudomonadota</taxon>
        <taxon>Alphaproteobacteria</taxon>
        <taxon>Sphingomonadales</taxon>
        <taxon>Sphingomonadaceae</taxon>
        <taxon>Novosphingobium</taxon>
    </lineage>
</organism>
<reference evidence="2 3" key="1">
    <citation type="submission" date="2024-07" db="EMBL/GenBank/DDBJ databases">
        <title>Novosphingobium kalidii RD2P27.</title>
        <authorList>
            <person name="Sun J.-Q."/>
        </authorList>
    </citation>
    <scope>NUCLEOTIDE SEQUENCE [LARGE SCALE GENOMIC DNA]</scope>
    <source>
        <strain evidence="2 3">RD2P27</strain>
    </source>
</reference>
<protein>
    <submittedName>
        <fullName evidence="2">Uncharacterized protein</fullName>
    </submittedName>
</protein>
<evidence type="ECO:0000256" key="1">
    <source>
        <dbReference type="SAM" id="MobiDB-lite"/>
    </source>
</evidence>
<name>A0ABV2CZV5_9SPHN</name>
<gene>
    <name evidence="2" type="ORF">ABVV53_06695</name>
</gene>